<reference evidence="1 2" key="1">
    <citation type="journal article" date="2023" name="Environ Microbiome">
        <title>A coral-associated actinobacterium mitigates coral bleaching under heat stress.</title>
        <authorList>
            <person name="Li J."/>
            <person name="Zou Y."/>
            <person name="Li Q."/>
            <person name="Zhang J."/>
            <person name="Bourne D.G."/>
            <person name="Lyu Y."/>
            <person name="Liu C."/>
            <person name="Zhang S."/>
        </authorList>
    </citation>
    <scope>NUCLEOTIDE SEQUENCE [LARGE SCALE GENOMIC DNA]</scope>
    <source>
        <strain evidence="1 2">SCSIO 13291</strain>
    </source>
</reference>
<dbReference type="Gene3D" id="3.40.50.2000">
    <property type="entry name" value="Glycogen Phosphorylase B"/>
    <property type="match status" value="1"/>
</dbReference>
<protein>
    <recommendedName>
        <fullName evidence="3">Glycosyltransferase</fullName>
    </recommendedName>
</protein>
<sequence length="346" mass="36544">MSAPRLTTVTPYGRRGASSRVRVFGWLDHLGLDADSHTYLGGARNAPRALLRRPAAVLGAETGLRRLPRTLAGGRLLLSKQASPFSNGRLEARLLRAAGRGVYDVDDALGTEPTGLRPVSRARVWHAALAAADVVIVGSDHLAGLARAVAPADRIHVIPSCVEPDAYPALAATTDGPPRALWVGSPTTEAHLASISGPLLALHRRRGLRLTVVSGAGGDLGPLEAMCDRRAWHPDIWRDLPAADVGLMPLPDGRYERGKCAYKLLQYGAAGLPAVVSPVGANRLAAERIGARTATTEAAWVDALDGVLALPAAERLSAAQTARQAVQRHYSYAAWADAWRTLVVGA</sequence>
<keyword evidence="2" id="KW-1185">Reference proteome</keyword>
<evidence type="ECO:0000313" key="1">
    <source>
        <dbReference type="EMBL" id="WZW99568.1"/>
    </source>
</evidence>
<dbReference type="RefSeq" id="WP_232548924.1">
    <property type="nucleotide sequence ID" value="NZ_CP115965.1"/>
</dbReference>
<evidence type="ECO:0008006" key="3">
    <source>
        <dbReference type="Google" id="ProtNLM"/>
    </source>
</evidence>
<dbReference type="SUPFAM" id="SSF53756">
    <property type="entry name" value="UDP-Glycosyltransferase/glycogen phosphorylase"/>
    <property type="match status" value="1"/>
</dbReference>
<gene>
    <name evidence="1" type="ORF">PCC79_05075</name>
</gene>
<organism evidence="1 2">
    <name type="scientific">Propioniciclava soli</name>
    <dbReference type="NCBI Taxonomy" id="2775081"/>
    <lineage>
        <taxon>Bacteria</taxon>
        <taxon>Bacillati</taxon>
        <taxon>Actinomycetota</taxon>
        <taxon>Actinomycetes</taxon>
        <taxon>Propionibacteriales</taxon>
        <taxon>Propionibacteriaceae</taxon>
        <taxon>Propioniciclava</taxon>
    </lineage>
</organism>
<evidence type="ECO:0000313" key="2">
    <source>
        <dbReference type="Proteomes" id="UP001434337"/>
    </source>
</evidence>
<dbReference type="Proteomes" id="UP001434337">
    <property type="component" value="Chromosome"/>
</dbReference>
<dbReference type="EMBL" id="CP115965">
    <property type="protein sequence ID" value="WZW99568.1"/>
    <property type="molecule type" value="Genomic_DNA"/>
</dbReference>
<name>A0ABZ3CAJ6_9ACTN</name>
<accession>A0ABZ3CAJ6</accession>
<proteinExistence type="predicted"/>